<name>A0ABP0SGT0_9DINO</name>
<dbReference type="PANTHER" id="PTHR40280">
    <property type="entry name" value="BLR6907 PROTEIN"/>
    <property type="match status" value="1"/>
</dbReference>
<dbReference type="Proteomes" id="UP001642484">
    <property type="component" value="Unassembled WGS sequence"/>
</dbReference>
<sequence length="377" mass="41045">MWCQPRSLATAVGAAPVRPRGTVRPRGPHESGAPDRAGGGRRWCHYAAAGVLAGLVRGQRPGHRARTGAVVSSMAAQDMGILLIEHLNLNVSSTEIAVEFYEALGCCRDERRPLTKTLHSNCGALTQFHTPSPENEAYIADAGPQRWRGTIHVAYDSPAMLEAAAQRLRTLQAEERFASTDLTLGEWQEDLQELSVLGPYGNRFLLHVAPAKLDALGPRCGARPGSEKSRCLGMDALTLEVPVGTAKKAALFYKEVLGCAVRDVDGCADGCAVLAGPGLAQELRFQEVEGCSGKEVGEHMAIYVNDFEGCFQRLLERGLVWVNPRFVHLDKSTTLEEALHYSCFRFKDVVDETGSKLFELEHEVRSTSHKSWPLAGA</sequence>
<dbReference type="EMBL" id="CAXAMN010027583">
    <property type="protein sequence ID" value="CAK9111569.1"/>
    <property type="molecule type" value="Genomic_DNA"/>
</dbReference>
<comment type="caution">
    <text evidence="2">The sequence shown here is derived from an EMBL/GenBank/DDBJ whole genome shotgun (WGS) entry which is preliminary data.</text>
</comment>
<accession>A0ABP0SGT0</accession>
<protein>
    <recommendedName>
        <fullName evidence="4">VOC domain-containing protein</fullName>
    </recommendedName>
</protein>
<proteinExistence type="predicted"/>
<feature type="compositionally biased region" description="Low complexity" evidence="1">
    <location>
        <begin position="16"/>
        <end position="25"/>
    </location>
</feature>
<evidence type="ECO:0008006" key="4">
    <source>
        <dbReference type="Google" id="ProtNLM"/>
    </source>
</evidence>
<organism evidence="2 3">
    <name type="scientific">Durusdinium trenchii</name>
    <dbReference type="NCBI Taxonomy" id="1381693"/>
    <lineage>
        <taxon>Eukaryota</taxon>
        <taxon>Sar</taxon>
        <taxon>Alveolata</taxon>
        <taxon>Dinophyceae</taxon>
        <taxon>Suessiales</taxon>
        <taxon>Symbiodiniaceae</taxon>
        <taxon>Durusdinium</taxon>
    </lineage>
</organism>
<feature type="region of interest" description="Disordered" evidence="1">
    <location>
        <begin position="9"/>
        <end position="38"/>
    </location>
</feature>
<gene>
    <name evidence="2" type="ORF">CCMP2556_LOCUS51770</name>
</gene>
<evidence type="ECO:0000313" key="3">
    <source>
        <dbReference type="Proteomes" id="UP001642484"/>
    </source>
</evidence>
<dbReference type="InterPro" id="IPR029068">
    <property type="entry name" value="Glyas_Bleomycin-R_OHBP_Dase"/>
</dbReference>
<dbReference type="SUPFAM" id="SSF54593">
    <property type="entry name" value="Glyoxalase/Bleomycin resistance protein/Dihydroxybiphenyl dioxygenase"/>
    <property type="match status" value="1"/>
</dbReference>
<keyword evidence="3" id="KW-1185">Reference proteome</keyword>
<dbReference type="Gene3D" id="3.10.180.10">
    <property type="entry name" value="2,3-Dihydroxybiphenyl 1,2-Dioxygenase, domain 1"/>
    <property type="match status" value="2"/>
</dbReference>
<reference evidence="2 3" key="1">
    <citation type="submission" date="2024-02" db="EMBL/GenBank/DDBJ databases">
        <authorList>
            <person name="Chen Y."/>
            <person name="Shah S."/>
            <person name="Dougan E. K."/>
            <person name="Thang M."/>
            <person name="Chan C."/>
        </authorList>
    </citation>
    <scope>NUCLEOTIDE SEQUENCE [LARGE SCALE GENOMIC DNA]</scope>
</reference>
<evidence type="ECO:0000313" key="2">
    <source>
        <dbReference type="EMBL" id="CAK9111569.1"/>
    </source>
</evidence>
<dbReference type="PANTHER" id="PTHR40280:SF1">
    <property type="entry name" value="VOC DOMAIN-CONTAINING PROTEIN"/>
    <property type="match status" value="1"/>
</dbReference>
<dbReference type="EMBL" id="CAXAMN010027583">
    <property type="protein sequence ID" value="CAK9111568.1"/>
    <property type="molecule type" value="Genomic_DNA"/>
</dbReference>
<evidence type="ECO:0000256" key="1">
    <source>
        <dbReference type="SAM" id="MobiDB-lite"/>
    </source>
</evidence>